<name>A0ABW0HME5_9BACL</name>
<comment type="caution">
    <text evidence="1">The sequence shown here is derived from an EMBL/GenBank/DDBJ whole genome shotgun (WGS) entry which is preliminary data.</text>
</comment>
<sequence length="61" mass="7289">MAKHSQNEVKDSLRDLTRIYRPENASKFVKDFIRKYRITSGYEPELTKLVEREMNLLQKSS</sequence>
<organism evidence="1 2">
    <name type="scientific">Cohnella soli</name>
    <dbReference type="NCBI Taxonomy" id="425005"/>
    <lineage>
        <taxon>Bacteria</taxon>
        <taxon>Bacillati</taxon>
        <taxon>Bacillota</taxon>
        <taxon>Bacilli</taxon>
        <taxon>Bacillales</taxon>
        <taxon>Paenibacillaceae</taxon>
        <taxon>Cohnella</taxon>
    </lineage>
</organism>
<dbReference type="Proteomes" id="UP001596113">
    <property type="component" value="Unassembled WGS sequence"/>
</dbReference>
<proteinExistence type="predicted"/>
<gene>
    <name evidence="1" type="ORF">ACFPOF_06655</name>
</gene>
<dbReference type="RefSeq" id="WP_378130843.1">
    <property type="nucleotide sequence ID" value="NZ_JBHSMI010000012.1"/>
</dbReference>
<protein>
    <submittedName>
        <fullName evidence="1">Uncharacterized protein</fullName>
    </submittedName>
</protein>
<dbReference type="EMBL" id="JBHSMI010000012">
    <property type="protein sequence ID" value="MFC5402414.1"/>
    <property type="molecule type" value="Genomic_DNA"/>
</dbReference>
<accession>A0ABW0HME5</accession>
<evidence type="ECO:0000313" key="1">
    <source>
        <dbReference type="EMBL" id="MFC5402414.1"/>
    </source>
</evidence>
<evidence type="ECO:0000313" key="2">
    <source>
        <dbReference type="Proteomes" id="UP001596113"/>
    </source>
</evidence>
<reference evidence="2" key="1">
    <citation type="journal article" date="2019" name="Int. J. Syst. Evol. Microbiol.">
        <title>The Global Catalogue of Microorganisms (GCM) 10K type strain sequencing project: providing services to taxonomists for standard genome sequencing and annotation.</title>
        <authorList>
            <consortium name="The Broad Institute Genomics Platform"/>
            <consortium name="The Broad Institute Genome Sequencing Center for Infectious Disease"/>
            <person name="Wu L."/>
            <person name="Ma J."/>
        </authorList>
    </citation>
    <scope>NUCLEOTIDE SEQUENCE [LARGE SCALE GENOMIC DNA]</scope>
    <source>
        <strain evidence="2">CGMCC 1.18575</strain>
    </source>
</reference>
<keyword evidence="2" id="KW-1185">Reference proteome</keyword>